<dbReference type="Gene3D" id="3.40.50.150">
    <property type="entry name" value="Vaccinia Virus protein VP39"/>
    <property type="match status" value="1"/>
</dbReference>
<evidence type="ECO:0000313" key="1">
    <source>
        <dbReference type="EMBL" id="QBO63904.1"/>
    </source>
</evidence>
<dbReference type="SUPFAM" id="SSF53335">
    <property type="entry name" value="S-adenosyl-L-methionine-dependent methyltransferases"/>
    <property type="match status" value="1"/>
</dbReference>
<keyword evidence="2" id="KW-1185">Reference proteome</keyword>
<dbReference type="InterPro" id="IPR029063">
    <property type="entry name" value="SAM-dependent_MTases_sf"/>
</dbReference>
<dbReference type="Proteomes" id="UP000294673">
    <property type="component" value="Segment"/>
</dbReference>
<protein>
    <recommendedName>
        <fullName evidence="3">Methyltransferase</fullName>
    </recommendedName>
</protein>
<proteinExistence type="predicted"/>
<evidence type="ECO:0000313" key="2">
    <source>
        <dbReference type="Proteomes" id="UP000294673"/>
    </source>
</evidence>
<name>A0A482GEB5_BPGOS</name>
<organism evidence="1 2">
    <name type="scientific">Escherichia phage vB_EcoM_Goslar</name>
    <dbReference type="NCBI Taxonomy" id="2502409"/>
    <lineage>
        <taxon>Viruses</taxon>
        <taxon>Duplodnaviria</taxon>
        <taxon>Heunggongvirae</taxon>
        <taxon>Uroviricota</taxon>
        <taxon>Caudoviricetes</taxon>
        <taxon>Chimalliviridae</taxon>
        <taxon>Goslarvirus</taxon>
        <taxon>Goslarvirus goslar</taxon>
    </lineage>
</organism>
<gene>
    <name evidence="1" type="ORF">Goslar_00111</name>
</gene>
<dbReference type="EMBL" id="MK327938">
    <property type="protein sequence ID" value="QBO63904.1"/>
    <property type="molecule type" value="Genomic_DNA"/>
</dbReference>
<organismHost>
    <name type="scientific">Escherichia coli</name>
    <dbReference type="NCBI Taxonomy" id="562"/>
</organismHost>
<sequence length="223" mass="25668">MPIKGNKMNDVIALLTQGETKMPLPYQQLAAILEPMPYRQQWDMREEYTQHIGWSLLTMDTALQLANICYGRRIADLGCGTGYLTYVLRKLGVEDVTAYDTAIHPHPFIDDIQQADYTNIDLSQYDVILLSWPPYDEPQAALVAARIQPHQLLVYQGEGYGGCTGDDTFHSMLRSDFASVEEFTVNLNARHLNFHGIYDLWTVYRKQSEFTKQKDDLEDMRHE</sequence>
<evidence type="ECO:0008006" key="3">
    <source>
        <dbReference type="Google" id="ProtNLM"/>
    </source>
</evidence>
<reference evidence="1 2" key="1">
    <citation type="submission" date="2018-12" db="EMBL/GenBank/DDBJ databases">
        <title>Still something new to discover - new insights into E. coli phage diversity and taxonomy.</title>
        <authorList>
            <person name="Korf I.H.E."/>
            <person name="Adriaennsens E."/>
            <person name="Dreiseikelmann B."/>
            <person name="Kropinski A."/>
            <person name="Nimtz M."/>
            <person name="Meier-Kolthoff J.P."/>
            <person name="Rohde M."/>
            <person name="van Raaij M."/>
            <person name="Wittmann J."/>
        </authorList>
    </citation>
    <scope>NUCLEOTIDE SEQUENCE [LARGE SCALE GENOMIC DNA]</scope>
</reference>
<accession>A0A482GEB5</accession>
<dbReference type="CDD" id="cd02440">
    <property type="entry name" value="AdoMet_MTases"/>
    <property type="match status" value="1"/>
</dbReference>